<dbReference type="GO" id="GO:0016787">
    <property type="term" value="F:hydrolase activity"/>
    <property type="evidence" value="ECO:0007669"/>
    <property type="project" value="UniProtKB-KW"/>
</dbReference>
<dbReference type="InterPro" id="IPR011105">
    <property type="entry name" value="Cell_wall_hydrolase_SleB"/>
</dbReference>
<organism evidence="3 4">
    <name type="scientific">Pikeienuella piscinae</name>
    <dbReference type="NCBI Taxonomy" id="2748098"/>
    <lineage>
        <taxon>Bacteria</taxon>
        <taxon>Pseudomonadati</taxon>
        <taxon>Pseudomonadota</taxon>
        <taxon>Alphaproteobacteria</taxon>
        <taxon>Rhodobacterales</taxon>
        <taxon>Paracoccaceae</taxon>
        <taxon>Pikeienuella</taxon>
    </lineage>
</organism>
<evidence type="ECO:0000256" key="1">
    <source>
        <dbReference type="SAM" id="MobiDB-lite"/>
    </source>
</evidence>
<dbReference type="Proteomes" id="UP000503336">
    <property type="component" value="Chromosome"/>
</dbReference>
<accession>A0A7M3T6W0</accession>
<sequence length="219" mass="23612">MAERTAFRTLSTDRNFARTGRLPAGPGPVSTGEISDPDLAGLGEEDARASELAALAREMNVDEVVSVSNISLESIGAGVDGRSLQCLTEAIYFEARGESTRGQFAVAEVVLNRVDSHKYPNSVCGVVTQGAGKGKRHGCQFSYACDGKKERVVNRAAFVKAAKIAKVLLSGRPRVLTAGATHFHTTNVRPGWSKRLTRTVRIGEHVFYRYPTQVTSNDS</sequence>
<dbReference type="EMBL" id="CP049056">
    <property type="protein sequence ID" value="QIE57741.1"/>
    <property type="molecule type" value="Genomic_DNA"/>
</dbReference>
<dbReference type="InterPro" id="IPR042047">
    <property type="entry name" value="SleB_dom1"/>
</dbReference>
<feature type="region of interest" description="Disordered" evidence="1">
    <location>
        <begin position="17"/>
        <end position="41"/>
    </location>
</feature>
<keyword evidence="3" id="KW-0378">Hydrolase</keyword>
<evidence type="ECO:0000313" key="3">
    <source>
        <dbReference type="EMBL" id="QIE57741.1"/>
    </source>
</evidence>
<evidence type="ECO:0000313" key="4">
    <source>
        <dbReference type="Proteomes" id="UP000503336"/>
    </source>
</evidence>
<dbReference type="Pfam" id="PF07486">
    <property type="entry name" value="Hydrolase_2"/>
    <property type="match status" value="1"/>
</dbReference>
<dbReference type="AlphaFoldDB" id="A0A7M3T6W0"/>
<dbReference type="Gene3D" id="1.10.10.2520">
    <property type="entry name" value="Cell wall hydrolase SleB, domain 1"/>
    <property type="match status" value="1"/>
</dbReference>
<name>A0A7M3T6W0_9RHOB</name>
<keyword evidence="4" id="KW-1185">Reference proteome</keyword>
<gene>
    <name evidence="3" type="ORF">G5B40_03940</name>
</gene>
<protein>
    <submittedName>
        <fullName evidence="3">Cell wall hydrolase</fullName>
    </submittedName>
</protein>
<feature type="domain" description="Cell wall hydrolase SleB" evidence="2">
    <location>
        <begin position="97"/>
        <end position="208"/>
    </location>
</feature>
<proteinExistence type="predicted"/>
<reference evidence="3 4" key="1">
    <citation type="submission" date="2020-02" db="EMBL/GenBank/DDBJ databases">
        <title>complete genome sequence of Rhodobacteraceae bacterium.</title>
        <authorList>
            <person name="Park J."/>
            <person name="Kim Y.-S."/>
            <person name="Kim K.-H."/>
        </authorList>
    </citation>
    <scope>NUCLEOTIDE SEQUENCE [LARGE SCALE GENOMIC DNA]</scope>
    <source>
        <strain evidence="3 4">RR4-56</strain>
    </source>
</reference>
<dbReference type="KEGG" id="hdh:G5B40_03940"/>
<evidence type="ECO:0000259" key="2">
    <source>
        <dbReference type="Pfam" id="PF07486"/>
    </source>
</evidence>